<feature type="region of interest" description="Disordered" evidence="5">
    <location>
        <begin position="44"/>
        <end position="63"/>
    </location>
</feature>
<dbReference type="GO" id="GO:0005634">
    <property type="term" value="C:nucleus"/>
    <property type="evidence" value="ECO:0007669"/>
    <property type="project" value="UniProtKB-SubCell"/>
</dbReference>
<evidence type="ECO:0000256" key="4">
    <source>
        <dbReference type="ARBA" id="ARBA00023242"/>
    </source>
</evidence>
<evidence type="ECO:0000256" key="3">
    <source>
        <dbReference type="ARBA" id="ARBA00023163"/>
    </source>
</evidence>
<dbReference type="InterPro" id="IPR038491">
    <property type="entry name" value="Velvet_dom_sf"/>
</dbReference>
<comment type="subcellular location">
    <subcellularLocation>
        <location evidence="1">Nucleus</location>
    </subcellularLocation>
</comment>
<name>A0A8H7XS97_PSICU</name>
<dbReference type="PROSITE" id="PS51821">
    <property type="entry name" value="VELVET"/>
    <property type="match status" value="1"/>
</dbReference>
<gene>
    <name evidence="7" type="ORF">JR316_010402</name>
</gene>
<reference evidence="7" key="1">
    <citation type="submission" date="2021-02" db="EMBL/GenBank/DDBJ databases">
        <title>Psilocybe cubensis genome.</title>
        <authorList>
            <person name="Mckernan K.J."/>
            <person name="Crawford S."/>
            <person name="Trippe A."/>
            <person name="Kane L.T."/>
            <person name="Mclaughlin S."/>
        </authorList>
    </citation>
    <scope>NUCLEOTIDE SEQUENCE [LARGE SCALE GENOMIC DNA]</scope>
    <source>
        <strain evidence="7">MGC-MH-2018</strain>
    </source>
</reference>
<protein>
    <recommendedName>
        <fullName evidence="6">Velvet domain-containing protein</fullName>
    </recommendedName>
</protein>
<dbReference type="InterPro" id="IPR037525">
    <property type="entry name" value="Velvet_dom"/>
</dbReference>
<dbReference type="PANTHER" id="PTHR33572:SF3">
    <property type="entry name" value="VELVET COMPLEX SUBUNIT B"/>
    <property type="match status" value="1"/>
</dbReference>
<evidence type="ECO:0000259" key="6">
    <source>
        <dbReference type="PROSITE" id="PS51821"/>
    </source>
</evidence>
<keyword evidence="4" id="KW-0539">Nucleus</keyword>
<comment type="caution">
    <text evidence="7">The sequence shown here is derived from an EMBL/GenBank/DDBJ whole genome shotgun (WGS) entry which is preliminary data.</text>
</comment>
<proteinExistence type="predicted"/>
<dbReference type="InterPro" id="IPR021740">
    <property type="entry name" value="Velvet"/>
</dbReference>
<organism evidence="7">
    <name type="scientific">Psilocybe cubensis</name>
    <name type="common">Psychedelic mushroom</name>
    <name type="synonym">Stropharia cubensis</name>
    <dbReference type="NCBI Taxonomy" id="181762"/>
    <lineage>
        <taxon>Eukaryota</taxon>
        <taxon>Fungi</taxon>
        <taxon>Dikarya</taxon>
        <taxon>Basidiomycota</taxon>
        <taxon>Agaricomycotina</taxon>
        <taxon>Agaricomycetes</taxon>
        <taxon>Agaricomycetidae</taxon>
        <taxon>Agaricales</taxon>
        <taxon>Agaricineae</taxon>
        <taxon>Strophariaceae</taxon>
        <taxon>Psilocybe</taxon>
    </lineage>
</organism>
<feature type="compositionally biased region" description="Polar residues" evidence="5">
    <location>
        <begin position="44"/>
        <end position="53"/>
    </location>
</feature>
<dbReference type="EMBL" id="JAFIQS010000011">
    <property type="protein sequence ID" value="KAG5164760.1"/>
    <property type="molecule type" value="Genomic_DNA"/>
</dbReference>
<keyword evidence="2" id="KW-0805">Transcription regulation</keyword>
<dbReference type="Pfam" id="PF11754">
    <property type="entry name" value="Velvet"/>
    <property type="match status" value="1"/>
</dbReference>
<evidence type="ECO:0000256" key="5">
    <source>
        <dbReference type="SAM" id="MobiDB-lite"/>
    </source>
</evidence>
<dbReference type="AlphaFoldDB" id="A0A8H7XS97"/>
<feature type="domain" description="Velvet" evidence="6">
    <location>
        <begin position="74"/>
        <end position="325"/>
    </location>
</feature>
<evidence type="ECO:0000256" key="1">
    <source>
        <dbReference type="ARBA" id="ARBA00004123"/>
    </source>
</evidence>
<dbReference type="Gene3D" id="2.60.40.3960">
    <property type="entry name" value="Velvet domain"/>
    <property type="match status" value="1"/>
</dbReference>
<accession>A0A8H7XS97</accession>
<dbReference type="PANTHER" id="PTHR33572">
    <property type="entry name" value="SPORE DEVELOPMENT REGULATOR VOSA"/>
    <property type="match status" value="1"/>
</dbReference>
<dbReference type="OrthoDB" id="5599552at2759"/>
<sequence length="333" mass="37525">MTSQQNHPLNSSGISYGTHQQDIWAPQSINHTFSAEDDMLRTGIPSQNLSSAPPNREASPIGRPMYLSSGPLAGRTVRMEIQEIQQAELGRRYGKIDRRPIDPPPVVLLRIFEVRNAGTNRQQERELEYDTPLTIGLICTVDLFPVPRPGESSINHTLENPTLSEGTFGFDSPSLMQSSSNDSRIMYGLHHGSDYRADPGVPSHADEVLHYINGYPITERSKQTQALAGNTFVQPILAEYGGRDSLLFVFNDLSVKLEGYFILRYRVFDIYSQEYVGDTTTRSVMSECYGGIFRMYPSKTFPGLPPSTELTKHLARYNGTRVNVRNEERHRRL</sequence>
<evidence type="ECO:0000313" key="7">
    <source>
        <dbReference type="EMBL" id="KAG5164760.1"/>
    </source>
</evidence>
<keyword evidence="3" id="KW-0804">Transcription</keyword>
<evidence type="ECO:0000256" key="2">
    <source>
        <dbReference type="ARBA" id="ARBA00023015"/>
    </source>
</evidence>